<feature type="binding site" evidence="5 8">
    <location>
        <position position="142"/>
    </location>
    <ligand>
        <name>Ni(2+)</name>
        <dbReference type="ChEBI" id="CHEBI:49786"/>
        <label>1</label>
    </ligand>
</feature>
<feature type="binding site" evidence="5 8">
    <location>
        <position position="248"/>
    </location>
    <ligand>
        <name>Ni(2+)</name>
        <dbReference type="ChEBI" id="CHEBI:49786"/>
        <label>2</label>
    </ligand>
</feature>
<dbReference type="InterPro" id="IPR006680">
    <property type="entry name" value="Amidohydro-rel"/>
</dbReference>
<keyword evidence="2 5" id="KW-0533">Nickel</keyword>
<dbReference type="GO" id="GO:0016151">
    <property type="term" value="F:nickel cation binding"/>
    <property type="evidence" value="ECO:0007669"/>
    <property type="project" value="UniProtKB-UniRule"/>
</dbReference>
<organism evidence="14 15">
    <name type="scientific">Halorubrum trueperi</name>
    <dbReference type="NCBI Taxonomy" id="2004704"/>
    <lineage>
        <taxon>Archaea</taxon>
        <taxon>Methanobacteriati</taxon>
        <taxon>Methanobacteriota</taxon>
        <taxon>Stenosarchaea group</taxon>
        <taxon>Halobacteria</taxon>
        <taxon>Halobacteriales</taxon>
        <taxon>Haloferacaceae</taxon>
        <taxon>Halorubrum</taxon>
    </lineage>
</organism>
<dbReference type="PRINTS" id="PR01752">
    <property type="entry name" value="UREASE"/>
</dbReference>
<evidence type="ECO:0000256" key="4">
    <source>
        <dbReference type="ARBA" id="ARBA00022801"/>
    </source>
</evidence>
<sequence>MSRELSRKAYTDLFGATEGDRLRLGDTNLLAKIETDHAVYGDEAVFGGGKTMRDGMGMQPGTTRSDGALDWVYSNVVVVDPVLGIQKGDIGVRNGEIVGVGKAGNPDTMDGVDEDLVVGASTDTVPADGLIATPGAFDIHVHFNSTELFEHALASGITTMFGGGFGGGATTCTPGPENIERFLQAAEEWPMNVGFYAKGNSSSPEPLREQIEAGAAGLKLHEDWGSTPAVIDAALNVADEEDVQVCIHTDTLNESGFVEDTFDAVDGRTIHTFHIEGAGGGHAPDVLELIGHEHMLPSSTNPSMPYTTNTFDEHLDMVMVCHHLNPDVPEDVAFAESRIRAETIAAEDVLHDTGAISMMTSDSQAMGRMAEVICRTWQTAHKMKAQRGPLPADEGTEADNARIRRYVAKYTLNPAKVAGIDDHIGSLEPGKMADIVLWEPEFFGIKPAFVIKGGFPVHSEMGEANGSLMTCEPVKQRSRAGAMGGAKHAVSTTFVSRAAYENDVGEAYGLDTPVRPIEGTRDVGKSDMLHNDHRPDDIDIDAQTFEVSIDGEPVTCEPAEEIPLTQRYTL</sequence>
<keyword evidence="3 5" id="KW-0479">Metal-binding</keyword>
<comment type="subcellular location">
    <subcellularLocation>
        <location evidence="5">Cytoplasm</location>
    </subcellularLocation>
</comment>
<evidence type="ECO:0000256" key="12">
    <source>
        <dbReference type="RuleBase" id="RU004158"/>
    </source>
</evidence>
<dbReference type="EMBL" id="JBHSXI010000001">
    <property type="protein sequence ID" value="MFC6887558.1"/>
    <property type="molecule type" value="Genomic_DNA"/>
</dbReference>
<keyword evidence="5" id="KW-0963">Cytoplasm</keyword>
<feature type="binding site" evidence="5 8">
    <location>
        <position position="274"/>
    </location>
    <ligand>
        <name>Ni(2+)</name>
        <dbReference type="ChEBI" id="CHEBI:49786"/>
        <label>2</label>
    </ligand>
</feature>
<dbReference type="CDD" id="cd00375">
    <property type="entry name" value="Urease_alpha"/>
    <property type="match status" value="1"/>
</dbReference>
<comment type="similarity">
    <text evidence="5 12">Belongs to the metallo-dependent hydrolases superfamily. Urease alpha subunit family.</text>
</comment>
<dbReference type="Gene3D" id="2.30.40.10">
    <property type="entry name" value="Urease, subunit C, domain 1"/>
    <property type="match status" value="1"/>
</dbReference>
<dbReference type="SUPFAM" id="SSF51338">
    <property type="entry name" value="Composite domain of metallo-dependent hydrolases"/>
    <property type="match status" value="2"/>
</dbReference>
<dbReference type="PANTHER" id="PTHR43440:SF1">
    <property type="entry name" value="UREASE"/>
    <property type="match status" value="1"/>
</dbReference>
<dbReference type="SUPFAM" id="SSF51556">
    <property type="entry name" value="Metallo-dependent hydrolases"/>
    <property type="match status" value="1"/>
</dbReference>
<evidence type="ECO:0000256" key="11">
    <source>
        <dbReference type="RuleBase" id="RU000510"/>
    </source>
</evidence>
<evidence type="ECO:0000256" key="5">
    <source>
        <dbReference type="HAMAP-Rule" id="MF_01953"/>
    </source>
</evidence>
<dbReference type="PANTHER" id="PTHR43440">
    <property type="entry name" value="UREASE"/>
    <property type="match status" value="1"/>
</dbReference>
<gene>
    <name evidence="5 14" type="primary">ureC</name>
    <name evidence="14" type="ORF">ACFQEY_00605</name>
</gene>
<feature type="active site" description="Proton donor" evidence="5 9">
    <location>
        <position position="322"/>
    </location>
</feature>
<dbReference type="Gene3D" id="3.20.20.140">
    <property type="entry name" value="Metal-dependent hydrolases"/>
    <property type="match status" value="1"/>
</dbReference>
<dbReference type="InterPro" id="IPR017950">
    <property type="entry name" value="Urease_AS"/>
</dbReference>
<dbReference type="PROSITE" id="PS51368">
    <property type="entry name" value="UREASE_3"/>
    <property type="match status" value="1"/>
</dbReference>
<comment type="pathway">
    <text evidence="1 5">Nitrogen metabolism; urea degradation; CO(2) and NH(3) from urea (urease route): step 1/1.</text>
</comment>
<dbReference type="AlphaFoldDB" id="A0ABD5UEL5"/>
<dbReference type="Pfam" id="PF01979">
    <property type="entry name" value="Amidohydro_1"/>
    <property type="match status" value="1"/>
</dbReference>
<reference evidence="14 15" key="1">
    <citation type="journal article" date="2019" name="Int. J. Syst. Evol. Microbiol.">
        <title>The Global Catalogue of Microorganisms (GCM) 10K type strain sequencing project: providing services to taxonomists for standard genome sequencing and annotation.</title>
        <authorList>
            <consortium name="The Broad Institute Genomics Platform"/>
            <consortium name="The Broad Institute Genome Sequencing Center for Infectious Disease"/>
            <person name="Wu L."/>
            <person name="Ma J."/>
        </authorList>
    </citation>
    <scope>NUCLEOTIDE SEQUENCE [LARGE SCALE GENOMIC DNA]</scope>
    <source>
        <strain evidence="14 15">Y73</strain>
    </source>
</reference>
<dbReference type="NCBIfam" id="TIGR01792">
    <property type="entry name" value="urease_alph"/>
    <property type="match status" value="1"/>
</dbReference>
<feature type="binding site" evidence="5 8">
    <location>
        <position position="362"/>
    </location>
    <ligand>
        <name>Ni(2+)</name>
        <dbReference type="ChEBI" id="CHEBI:49786"/>
        <label>1</label>
    </ligand>
</feature>
<protein>
    <recommendedName>
        <fullName evidence="5 6">Urease subunit alpha</fullName>
        <ecNumber evidence="5 6">3.5.1.5</ecNumber>
    </recommendedName>
    <alternativeName>
        <fullName evidence="5">Urea amidohydrolase subunit alpha</fullName>
    </alternativeName>
</protein>
<dbReference type="EC" id="3.5.1.5" evidence="5 6"/>
<dbReference type="Proteomes" id="UP001596333">
    <property type="component" value="Unassembled WGS sequence"/>
</dbReference>
<dbReference type="InterPro" id="IPR011612">
    <property type="entry name" value="Urease_alpha_N_dom"/>
</dbReference>
<dbReference type="InterPro" id="IPR050112">
    <property type="entry name" value="Urease_alpha_subunit"/>
</dbReference>
<dbReference type="Pfam" id="PF00449">
    <property type="entry name" value="Urease_alpha"/>
    <property type="match status" value="1"/>
</dbReference>
<evidence type="ECO:0000256" key="9">
    <source>
        <dbReference type="PIRSR" id="PIRSR611612-52"/>
    </source>
</evidence>
<dbReference type="RefSeq" id="WP_379763737.1">
    <property type="nucleotide sequence ID" value="NZ_JBHSXI010000001.1"/>
</dbReference>
<feature type="binding site" description="via carbamate group" evidence="5 8">
    <location>
        <position position="219"/>
    </location>
    <ligand>
        <name>Ni(2+)</name>
        <dbReference type="ChEBI" id="CHEBI:49786"/>
        <label>1</label>
    </ligand>
</feature>
<comment type="subunit">
    <text evidence="5">Heterotrimer of UreA (gamma), UreB (beta) and UreC (alpha) subunits. Three heterotrimers associate to form the active enzyme.</text>
</comment>
<dbReference type="InterPro" id="IPR005848">
    <property type="entry name" value="Urease_asu"/>
</dbReference>
<dbReference type="InterPro" id="IPR011059">
    <property type="entry name" value="Metal-dep_hydrolase_composite"/>
</dbReference>
<keyword evidence="15" id="KW-1185">Reference proteome</keyword>
<feature type="domain" description="Urease" evidence="13">
    <location>
        <begin position="135"/>
        <end position="570"/>
    </location>
</feature>
<comment type="cofactor">
    <cofactor evidence="5 8 11">
        <name>Ni cation</name>
        <dbReference type="ChEBI" id="CHEBI:25516"/>
    </cofactor>
    <text evidence="5 8 11">Binds 2 nickel ions per subunit.</text>
</comment>
<comment type="caution">
    <text evidence="14">The sequence shown here is derived from an EMBL/GenBank/DDBJ whole genome shotgun (WGS) entry which is preliminary data.</text>
</comment>
<dbReference type="GO" id="GO:0043419">
    <property type="term" value="P:urea catabolic process"/>
    <property type="evidence" value="ECO:0007669"/>
    <property type="project" value="UniProtKB-UniRule"/>
</dbReference>
<evidence type="ECO:0000313" key="14">
    <source>
        <dbReference type="EMBL" id="MFC6887558.1"/>
    </source>
</evidence>
<feature type="binding site" evidence="5 8">
    <location>
        <position position="140"/>
    </location>
    <ligand>
        <name>Ni(2+)</name>
        <dbReference type="ChEBI" id="CHEBI:49786"/>
        <label>1</label>
    </ligand>
</feature>
<feature type="binding site" evidence="5 10">
    <location>
        <position position="221"/>
    </location>
    <ligand>
        <name>substrate</name>
    </ligand>
</feature>
<dbReference type="GO" id="GO:0009039">
    <property type="term" value="F:urease activity"/>
    <property type="evidence" value="ECO:0007669"/>
    <property type="project" value="UniProtKB-UniRule"/>
</dbReference>
<dbReference type="PROSITE" id="PS00145">
    <property type="entry name" value="UREASE_2"/>
    <property type="match status" value="1"/>
</dbReference>
<feature type="binding site" description="via carbamate group" evidence="5 8">
    <location>
        <position position="219"/>
    </location>
    <ligand>
        <name>Ni(2+)</name>
        <dbReference type="ChEBI" id="CHEBI:49786"/>
        <label>2</label>
    </ligand>
</feature>
<proteinExistence type="inferred from homology"/>
<comment type="catalytic activity">
    <reaction evidence="5 11">
        <text>urea + 2 H2O + H(+) = hydrogencarbonate + 2 NH4(+)</text>
        <dbReference type="Rhea" id="RHEA:20557"/>
        <dbReference type="ChEBI" id="CHEBI:15377"/>
        <dbReference type="ChEBI" id="CHEBI:15378"/>
        <dbReference type="ChEBI" id="CHEBI:16199"/>
        <dbReference type="ChEBI" id="CHEBI:17544"/>
        <dbReference type="ChEBI" id="CHEBI:28938"/>
        <dbReference type="EC" id="3.5.1.5"/>
    </reaction>
</comment>
<evidence type="ECO:0000256" key="7">
    <source>
        <dbReference type="PIRSR" id="PIRSR611612-50"/>
    </source>
</evidence>
<dbReference type="InterPro" id="IPR032466">
    <property type="entry name" value="Metal_Hydrolase"/>
</dbReference>
<evidence type="ECO:0000256" key="1">
    <source>
        <dbReference type="ARBA" id="ARBA00004897"/>
    </source>
</evidence>
<evidence type="ECO:0000256" key="6">
    <source>
        <dbReference type="NCBIfam" id="TIGR01792"/>
    </source>
</evidence>
<comment type="PTM">
    <text evidence="5">Carboxylation allows a single lysine to coordinate two nickel ions.</text>
</comment>
<evidence type="ECO:0000256" key="10">
    <source>
        <dbReference type="PROSITE-ProRule" id="PRU00700"/>
    </source>
</evidence>
<dbReference type="HAMAP" id="MF_01953">
    <property type="entry name" value="Urease_alpha"/>
    <property type="match status" value="1"/>
</dbReference>
<dbReference type="NCBIfam" id="NF009686">
    <property type="entry name" value="PRK13207.1"/>
    <property type="match status" value="1"/>
</dbReference>
<accession>A0ABD5UEL5</accession>
<evidence type="ECO:0000256" key="2">
    <source>
        <dbReference type="ARBA" id="ARBA00022596"/>
    </source>
</evidence>
<feature type="modified residue" description="N6-carboxylysine" evidence="5 7">
    <location>
        <position position="219"/>
    </location>
</feature>
<evidence type="ECO:0000256" key="8">
    <source>
        <dbReference type="PIRSR" id="PIRSR611612-51"/>
    </source>
</evidence>
<evidence type="ECO:0000259" key="13">
    <source>
        <dbReference type="PROSITE" id="PS51368"/>
    </source>
</evidence>
<evidence type="ECO:0000256" key="3">
    <source>
        <dbReference type="ARBA" id="ARBA00022723"/>
    </source>
</evidence>
<dbReference type="GO" id="GO:0005737">
    <property type="term" value="C:cytoplasm"/>
    <property type="evidence" value="ECO:0007669"/>
    <property type="project" value="UniProtKB-SubCell"/>
</dbReference>
<name>A0ABD5UEL5_9EURY</name>
<comment type="PTM">
    <text evidence="7">Carbamylation allows a single lysine to coordinate two nickel ions.</text>
</comment>
<evidence type="ECO:0000313" key="15">
    <source>
        <dbReference type="Proteomes" id="UP001596333"/>
    </source>
</evidence>
<keyword evidence="4 5" id="KW-0378">Hydrolase</keyword>
<dbReference type="InterPro" id="IPR017951">
    <property type="entry name" value="Urease_asu_c"/>
</dbReference>